<protein>
    <recommendedName>
        <fullName evidence="3">Myb/SANT-like domain-containing protein</fullName>
    </recommendedName>
</protein>
<accession>A0A6A1WPC7</accession>
<evidence type="ECO:0000313" key="1">
    <source>
        <dbReference type="EMBL" id="KAB1227165.1"/>
    </source>
</evidence>
<evidence type="ECO:0008006" key="3">
    <source>
        <dbReference type="Google" id="ProtNLM"/>
    </source>
</evidence>
<dbReference type="Proteomes" id="UP000516437">
    <property type="component" value="Chromosome 1"/>
</dbReference>
<evidence type="ECO:0000313" key="2">
    <source>
        <dbReference type="Proteomes" id="UP000516437"/>
    </source>
</evidence>
<sequence>MAGDDYGNFTMWTLDSQAALISLLAEHTKAGRLQDGKGSRNVWVEVAHVLSERFPHAYTTCKAYRGRLRFRVTGFSAYAALHRVFL</sequence>
<dbReference type="EMBL" id="RXIC02000019">
    <property type="protein sequence ID" value="KAB1227165.1"/>
    <property type="molecule type" value="Genomic_DNA"/>
</dbReference>
<comment type="caution">
    <text evidence="1">The sequence shown here is derived from an EMBL/GenBank/DDBJ whole genome shotgun (WGS) entry which is preliminary data.</text>
</comment>
<organism evidence="1 2">
    <name type="scientific">Morella rubra</name>
    <name type="common">Chinese bayberry</name>
    <dbReference type="NCBI Taxonomy" id="262757"/>
    <lineage>
        <taxon>Eukaryota</taxon>
        <taxon>Viridiplantae</taxon>
        <taxon>Streptophyta</taxon>
        <taxon>Embryophyta</taxon>
        <taxon>Tracheophyta</taxon>
        <taxon>Spermatophyta</taxon>
        <taxon>Magnoliopsida</taxon>
        <taxon>eudicotyledons</taxon>
        <taxon>Gunneridae</taxon>
        <taxon>Pentapetalae</taxon>
        <taxon>rosids</taxon>
        <taxon>fabids</taxon>
        <taxon>Fagales</taxon>
        <taxon>Myricaceae</taxon>
        <taxon>Morella</taxon>
    </lineage>
</organism>
<name>A0A6A1WPC7_9ROSI</name>
<dbReference type="AlphaFoldDB" id="A0A6A1WPC7"/>
<reference evidence="1 2" key="1">
    <citation type="journal article" date="2019" name="Plant Biotechnol. J.">
        <title>The red bayberry genome and genetic basis of sex determination.</title>
        <authorList>
            <person name="Jia H.M."/>
            <person name="Jia H.J."/>
            <person name="Cai Q.L."/>
            <person name="Wang Y."/>
            <person name="Zhao H.B."/>
            <person name="Yang W.F."/>
            <person name="Wang G.Y."/>
            <person name="Li Y.H."/>
            <person name="Zhan D.L."/>
            <person name="Shen Y.T."/>
            <person name="Niu Q.F."/>
            <person name="Chang L."/>
            <person name="Qiu J."/>
            <person name="Zhao L."/>
            <person name="Xie H.B."/>
            <person name="Fu W.Y."/>
            <person name="Jin J."/>
            <person name="Li X.W."/>
            <person name="Jiao Y."/>
            <person name="Zhou C.C."/>
            <person name="Tu T."/>
            <person name="Chai C.Y."/>
            <person name="Gao J.L."/>
            <person name="Fan L.J."/>
            <person name="van de Weg E."/>
            <person name="Wang J.Y."/>
            <person name="Gao Z.S."/>
        </authorList>
    </citation>
    <scope>NUCLEOTIDE SEQUENCE [LARGE SCALE GENOMIC DNA]</scope>
    <source>
        <tissue evidence="1">Leaves</tissue>
    </source>
</reference>
<proteinExistence type="predicted"/>
<gene>
    <name evidence="1" type="ORF">CJ030_MR1G015728</name>
</gene>
<keyword evidence="2" id="KW-1185">Reference proteome</keyword>